<organism evidence="1 2">
    <name type="scientific">Gemmobacter aquatilis</name>
    <dbReference type="NCBI Taxonomy" id="933059"/>
    <lineage>
        <taxon>Bacteria</taxon>
        <taxon>Pseudomonadati</taxon>
        <taxon>Pseudomonadota</taxon>
        <taxon>Alphaproteobacteria</taxon>
        <taxon>Rhodobacterales</taxon>
        <taxon>Paracoccaceae</taxon>
        <taxon>Gemmobacter</taxon>
    </lineage>
</organism>
<evidence type="ECO:0000313" key="2">
    <source>
        <dbReference type="Proteomes" id="UP000198761"/>
    </source>
</evidence>
<dbReference type="Proteomes" id="UP000198761">
    <property type="component" value="Unassembled WGS sequence"/>
</dbReference>
<dbReference type="EMBL" id="FOCE01000002">
    <property type="protein sequence ID" value="SEM75999.1"/>
    <property type="molecule type" value="Genomic_DNA"/>
</dbReference>
<dbReference type="RefSeq" id="WP_091297205.1">
    <property type="nucleotide sequence ID" value="NZ_FOCE01000002.1"/>
</dbReference>
<dbReference type="STRING" id="933059.SAMN04488103_1023"/>
<name>A0A1H8B185_9RHOB</name>
<accession>A0A1H8B185</accession>
<proteinExistence type="predicted"/>
<gene>
    <name evidence="1" type="ORF">SAMN04488103_1023</name>
</gene>
<sequence length="126" mass="14285">MTVSYLRLVTVDGVRIGPDYSELDLFAQEQARASARFHREEAAHERRFWFNMRAALPHCAEADLMLASVEYGVAMHLRAAELFDRIHKADQFTKEVCEQKANLSEKAAQAFTQAGDLMMQIAPRVA</sequence>
<dbReference type="AlphaFoldDB" id="A0A1H8B185"/>
<evidence type="ECO:0000313" key="1">
    <source>
        <dbReference type="EMBL" id="SEM75999.1"/>
    </source>
</evidence>
<keyword evidence="2" id="KW-1185">Reference proteome</keyword>
<reference evidence="1 2" key="1">
    <citation type="submission" date="2016-10" db="EMBL/GenBank/DDBJ databases">
        <authorList>
            <person name="de Groot N.N."/>
        </authorList>
    </citation>
    <scope>NUCLEOTIDE SEQUENCE [LARGE SCALE GENOMIC DNA]</scope>
    <source>
        <strain evidence="1 2">DSM 3857</strain>
    </source>
</reference>
<protein>
    <submittedName>
        <fullName evidence="1">Uncharacterized protein</fullName>
    </submittedName>
</protein>